<dbReference type="AlphaFoldDB" id="B8D193"/>
<dbReference type="KEGG" id="hor:Hore_23000"/>
<proteinExistence type="predicted"/>
<protein>
    <submittedName>
        <fullName evidence="1">Uncharacterized protein</fullName>
    </submittedName>
</protein>
<evidence type="ECO:0000313" key="1">
    <source>
        <dbReference type="EMBL" id="ACL71045.1"/>
    </source>
</evidence>
<dbReference type="EMBL" id="CP001098">
    <property type="protein sequence ID" value="ACL71045.1"/>
    <property type="molecule type" value="Genomic_DNA"/>
</dbReference>
<accession>B8D193</accession>
<reference evidence="1 2" key="1">
    <citation type="journal article" date="2009" name="PLoS ONE">
        <title>Genome analysis of the anaerobic thermohalophilic bacterium Halothermothrix orenii.</title>
        <authorList>
            <person name="Mavromatis K."/>
            <person name="Ivanova N."/>
            <person name="Anderson I."/>
            <person name="Lykidis A."/>
            <person name="Hooper S.D."/>
            <person name="Sun H."/>
            <person name="Kunin V."/>
            <person name="Lapidus A."/>
            <person name="Hugenholtz P."/>
            <person name="Patel B."/>
            <person name="Kyrpides N.C."/>
        </authorList>
    </citation>
    <scope>NUCLEOTIDE SEQUENCE [LARGE SCALE GENOMIC DNA]</scope>
    <source>
        <strain evidence="2">H 168 / OCM 544 / DSM 9562</strain>
    </source>
</reference>
<keyword evidence="2" id="KW-1185">Reference proteome</keyword>
<evidence type="ECO:0000313" key="2">
    <source>
        <dbReference type="Proteomes" id="UP000000719"/>
    </source>
</evidence>
<dbReference type="Proteomes" id="UP000000719">
    <property type="component" value="Chromosome"/>
</dbReference>
<organism evidence="1 2">
    <name type="scientific">Halothermothrix orenii (strain H 168 / OCM 544 / DSM 9562)</name>
    <dbReference type="NCBI Taxonomy" id="373903"/>
    <lineage>
        <taxon>Bacteria</taxon>
        <taxon>Bacillati</taxon>
        <taxon>Bacillota</taxon>
        <taxon>Clostridia</taxon>
        <taxon>Halanaerobiales</taxon>
        <taxon>Halothermotrichaceae</taxon>
        <taxon>Halothermothrix</taxon>
    </lineage>
</organism>
<gene>
    <name evidence="1" type="ordered locus">Hore_23000</name>
</gene>
<sequence>MAWSGRLKEFEIKGSYFAALSNWFIVIDDNS</sequence>
<name>B8D193_HALOH</name>
<dbReference type="HOGENOM" id="CLU_3396847_0_0_9"/>